<dbReference type="EMBL" id="JACEOL010000050">
    <property type="protein sequence ID" value="MBA4603389.1"/>
    <property type="molecule type" value="Genomic_DNA"/>
</dbReference>
<dbReference type="RefSeq" id="WP_181741864.1">
    <property type="nucleotide sequence ID" value="NZ_JACEOL010000050.1"/>
</dbReference>
<comment type="caution">
    <text evidence="1">The sequence shown here is derived from an EMBL/GenBank/DDBJ whole genome shotgun (WGS) entry which is preliminary data.</text>
</comment>
<protein>
    <submittedName>
        <fullName evidence="1">Uncharacterized protein</fullName>
    </submittedName>
</protein>
<keyword evidence="2" id="KW-1185">Reference proteome</keyword>
<dbReference type="Proteomes" id="UP000538292">
    <property type="component" value="Unassembled WGS sequence"/>
</dbReference>
<organism evidence="1 2">
    <name type="scientific">Thermoactinomyces mirandus</name>
    <dbReference type="NCBI Taxonomy" id="2756294"/>
    <lineage>
        <taxon>Bacteria</taxon>
        <taxon>Bacillati</taxon>
        <taxon>Bacillota</taxon>
        <taxon>Bacilli</taxon>
        <taxon>Bacillales</taxon>
        <taxon>Thermoactinomycetaceae</taxon>
        <taxon>Thermoactinomyces</taxon>
    </lineage>
</organism>
<dbReference type="Pfam" id="PF08868">
    <property type="entry name" value="YugN"/>
    <property type="match status" value="1"/>
</dbReference>
<gene>
    <name evidence="1" type="ORF">H2C83_13915</name>
</gene>
<reference evidence="1 2" key="1">
    <citation type="submission" date="2020-07" db="EMBL/GenBank/DDBJ databases">
        <title>Thermoactinomyces phylogeny.</title>
        <authorList>
            <person name="Dunlap C."/>
        </authorList>
    </citation>
    <scope>NUCLEOTIDE SEQUENCE [LARGE SCALE GENOMIC DNA]</scope>
    <source>
        <strain evidence="1 2">AMNI-1</strain>
    </source>
</reference>
<dbReference type="InterPro" id="IPR014967">
    <property type="entry name" value="Uncharacterised_YugN-like"/>
</dbReference>
<accession>A0A7W1XU80</accession>
<proteinExistence type="predicted"/>
<evidence type="ECO:0000313" key="2">
    <source>
        <dbReference type="Proteomes" id="UP000538292"/>
    </source>
</evidence>
<dbReference type="AlphaFoldDB" id="A0A7W1XU80"/>
<evidence type="ECO:0000313" key="1">
    <source>
        <dbReference type="EMBL" id="MBA4603389.1"/>
    </source>
</evidence>
<sequence>MGIKRWLPLLFANSLACNLRRTGIRSGCRKRGRPFVIKHEFLTTNDHTGEPGLFGSLVNQFSEPVPASDEPMSQKWIQRAKETIRLIESILA</sequence>
<name>A0A7W1XU80_9BACL</name>